<dbReference type="InterPro" id="IPR027417">
    <property type="entry name" value="P-loop_NTPase"/>
</dbReference>
<keyword evidence="4" id="KW-1185">Reference proteome</keyword>
<dbReference type="Proteomes" id="UP000783686">
    <property type="component" value="Unassembled WGS sequence"/>
</dbReference>
<dbReference type="InterPro" id="IPR040990">
    <property type="entry name" value="DUF5600"/>
</dbReference>
<dbReference type="OrthoDB" id="422720at2759"/>
<dbReference type="InterPro" id="IPR051943">
    <property type="entry name" value="TRAFAC_Dynamin-like_GTPase"/>
</dbReference>
<proteinExistence type="predicted"/>
<dbReference type="AlphaFoldDB" id="A0A811KLC9"/>
<evidence type="ECO:0000259" key="2">
    <source>
        <dbReference type="Pfam" id="PF18150"/>
    </source>
</evidence>
<dbReference type="Pfam" id="PF18150">
    <property type="entry name" value="DUF5600"/>
    <property type="match status" value="1"/>
</dbReference>
<accession>A0A811KLC9</accession>
<protein>
    <recommendedName>
        <fullName evidence="2">DUF5600 domain-containing protein</fullName>
    </recommendedName>
</protein>
<dbReference type="Gene3D" id="3.40.50.300">
    <property type="entry name" value="P-loop containing nucleotide triphosphate hydrolases"/>
    <property type="match status" value="1"/>
</dbReference>
<dbReference type="PANTHER" id="PTHR43681">
    <property type="entry name" value="TRANSMEMBRANE GTPASE FZO"/>
    <property type="match status" value="1"/>
</dbReference>
<evidence type="ECO:0000256" key="1">
    <source>
        <dbReference type="SAM" id="MobiDB-lite"/>
    </source>
</evidence>
<dbReference type="EMBL" id="CAJFDH010000003">
    <property type="protein sequence ID" value="CAD5216559.1"/>
    <property type="molecule type" value="Genomic_DNA"/>
</dbReference>
<organism evidence="3 4">
    <name type="scientific">Bursaphelenchus okinawaensis</name>
    <dbReference type="NCBI Taxonomy" id="465554"/>
    <lineage>
        <taxon>Eukaryota</taxon>
        <taxon>Metazoa</taxon>
        <taxon>Ecdysozoa</taxon>
        <taxon>Nematoda</taxon>
        <taxon>Chromadorea</taxon>
        <taxon>Rhabditida</taxon>
        <taxon>Tylenchina</taxon>
        <taxon>Tylenchomorpha</taxon>
        <taxon>Aphelenchoidea</taxon>
        <taxon>Aphelenchoididae</taxon>
        <taxon>Bursaphelenchus</taxon>
    </lineage>
</organism>
<evidence type="ECO:0000313" key="4">
    <source>
        <dbReference type="Proteomes" id="UP000614601"/>
    </source>
</evidence>
<feature type="domain" description="DUF5600" evidence="2">
    <location>
        <begin position="113"/>
        <end position="216"/>
    </location>
</feature>
<dbReference type="Proteomes" id="UP000614601">
    <property type="component" value="Unassembled WGS sequence"/>
</dbReference>
<dbReference type="SUPFAM" id="SSF52540">
    <property type="entry name" value="P-loop containing nucleoside triphosphate hydrolases"/>
    <property type="match status" value="1"/>
</dbReference>
<feature type="region of interest" description="Disordered" evidence="1">
    <location>
        <begin position="256"/>
        <end position="411"/>
    </location>
</feature>
<feature type="compositionally biased region" description="Basic and acidic residues" evidence="1">
    <location>
        <begin position="296"/>
        <end position="411"/>
    </location>
</feature>
<feature type="compositionally biased region" description="Basic residues" evidence="1">
    <location>
        <begin position="281"/>
        <end position="295"/>
    </location>
</feature>
<dbReference type="PANTHER" id="PTHR43681:SF1">
    <property type="entry name" value="SARCALUMENIN"/>
    <property type="match status" value="1"/>
</dbReference>
<comment type="caution">
    <text evidence="3">The sequence shown here is derived from an EMBL/GenBank/DDBJ whole genome shotgun (WGS) entry which is preliminary data.</text>
</comment>
<dbReference type="EMBL" id="CAJFCW020000003">
    <property type="protein sequence ID" value="CAG9106170.1"/>
    <property type="molecule type" value="Genomic_DNA"/>
</dbReference>
<gene>
    <name evidence="3" type="ORF">BOKJ2_LOCUS6648</name>
</gene>
<feature type="compositionally biased region" description="Basic and acidic residues" evidence="1">
    <location>
        <begin position="256"/>
        <end position="280"/>
    </location>
</feature>
<reference evidence="3" key="1">
    <citation type="submission" date="2020-09" db="EMBL/GenBank/DDBJ databases">
        <authorList>
            <person name="Kikuchi T."/>
        </authorList>
    </citation>
    <scope>NUCLEOTIDE SEQUENCE</scope>
    <source>
        <strain evidence="3">SH1</strain>
    </source>
</reference>
<name>A0A811KLC9_9BILA</name>
<sequence>MADKVDLIICVFDTTKLDMSDEFKQVLKGLTGNDEKIKIVLNKADCVSPSELVRVRGALMWGLSKIIDTPEVPKVYIGSFTDELKNPNIMSVFKSDYMDLFHEIEQTPTRSLARKVNDMIKRAKKVKLHARIMTEIMRLKRISKGNGPPMKALTTPVVKLAFFNVQKDLAITDYDMPNFQNFLEKGKLTQAKHWNKINKKEMEKLDQFILQDIPNFLSKALSYQFRMLQLLPHDEKNTESMKDAFARLRDIVEKANEEEKKSDETSKKGSKKESKKESKKDRSKKKDKSKSRSKSKSKEEKSKEDSKKKNKSKDKSDKSKAEKKEDEKSKGEKKEDKSKAEKKEEKSKSEVKDEKSKGEKKDEKSKGEKKEEKEKEEKKDEKSKGEKKEEKEKSKSEAQEDKDKSKAEKKD</sequence>
<evidence type="ECO:0000313" key="3">
    <source>
        <dbReference type="EMBL" id="CAD5216559.1"/>
    </source>
</evidence>